<evidence type="ECO:0000313" key="3">
    <source>
        <dbReference type="Proteomes" id="UP000585507"/>
    </source>
</evidence>
<proteinExistence type="predicted"/>
<protein>
    <submittedName>
        <fullName evidence="2">Lipopolysaccharide export LptBFGC system permease protein LptF</fullName>
    </submittedName>
</protein>
<reference evidence="2 3" key="1">
    <citation type="submission" date="2020-08" db="EMBL/GenBank/DDBJ databases">
        <title>Genomic Encyclopedia of Type Strains, Phase IV (KMG-V): Genome sequencing to study the core and pangenomes of soil and plant-associated prokaryotes.</title>
        <authorList>
            <person name="Whitman W."/>
        </authorList>
    </citation>
    <scope>NUCLEOTIDE SEQUENCE [LARGE SCALE GENOMIC DNA]</scope>
    <source>
        <strain evidence="2 3">SEMIA 4084</strain>
    </source>
</reference>
<organism evidence="2 3">
    <name type="scientific">Rhizobium giardinii</name>
    <dbReference type="NCBI Taxonomy" id="56731"/>
    <lineage>
        <taxon>Bacteria</taxon>
        <taxon>Pseudomonadati</taxon>
        <taxon>Pseudomonadota</taxon>
        <taxon>Alphaproteobacteria</taxon>
        <taxon>Hyphomicrobiales</taxon>
        <taxon>Rhizobiaceae</taxon>
        <taxon>Rhizobium/Agrobacterium group</taxon>
        <taxon>Rhizobium</taxon>
    </lineage>
</organism>
<keyword evidence="1" id="KW-1133">Transmembrane helix</keyword>
<dbReference type="RefSeq" id="WP_018327993.1">
    <property type="nucleotide sequence ID" value="NZ_JACHBK010000004.1"/>
</dbReference>
<keyword evidence="1" id="KW-0812">Transmembrane</keyword>
<dbReference type="EMBL" id="JACHBK010000004">
    <property type="protein sequence ID" value="MBB5535423.1"/>
    <property type="molecule type" value="Genomic_DNA"/>
</dbReference>
<sequence length="71" mass="7881">MTAPEKKDRSPAIAAAIILVVVGFGFFILPKIMLSLGDISPWLAAVVGALFVLGFFLIFWLRARHQRRRGL</sequence>
<evidence type="ECO:0000256" key="1">
    <source>
        <dbReference type="SAM" id="Phobius"/>
    </source>
</evidence>
<accession>A0A7W8U9V7</accession>
<dbReference type="AlphaFoldDB" id="A0A7W8U9V7"/>
<evidence type="ECO:0000313" key="2">
    <source>
        <dbReference type="EMBL" id="MBB5535423.1"/>
    </source>
</evidence>
<gene>
    <name evidence="2" type="ORF">GGD55_002117</name>
</gene>
<feature type="transmembrane region" description="Helical" evidence="1">
    <location>
        <begin position="12"/>
        <end position="33"/>
    </location>
</feature>
<comment type="caution">
    <text evidence="2">The sequence shown here is derived from an EMBL/GenBank/DDBJ whole genome shotgun (WGS) entry which is preliminary data.</text>
</comment>
<feature type="transmembrane region" description="Helical" evidence="1">
    <location>
        <begin position="39"/>
        <end position="61"/>
    </location>
</feature>
<keyword evidence="3" id="KW-1185">Reference proteome</keyword>
<name>A0A7W8U9V7_9HYPH</name>
<keyword evidence="1" id="KW-0472">Membrane</keyword>
<dbReference type="Proteomes" id="UP000585507">
    <property type="component" value="Unassembled WGS sequence"/>
</dbReference>